<dbReference type="RefSeq" id="WP_280601459.1">
    <property type="nucleotide sequence ID" value="NZ_JARXRN010000024.1"/>
</dbReference>
<evidence type="ECO:0008006" key="5">
    <source>
        <dbReference type="Google" id="ProtNLM"/>
    </source>
</evidence>
<evidence type="ECO:0000256" key="1">
    <source>
        <dbReference type="SAM" id="MobiDB-lite"/>
    </source>
</evidence>
<gene>
    <name evidence="3" type="ORF">QFW80_09090</name>
</gene>
<feature type="compositionally biased region" description="Low complexity" evidence="1">
    <location>
        <begin position="34"/>
        <end position="44"/>
    </location>
</feature>
<comment type="caution">
    <text evidence="3">The sequence shown here is derived from an EMBL/GenBank/DDBJ whole genome shotgun (WGS) entry which is preliminary data.</text>
</comment>
<dbReference type="PANTHER" id="PTHR39335:SF1">
    <property type="entry name" value="BLL4220 PROTEIN"/>
    <property type="match status" value="1"/>
</dbReference>
<keyword evidence="4" id="KW-1185">Reference proteome</keyword>
<proteinExistence type="predicted"/>
<evidence type="ECO:0000313" key="3">
    <source>
        <dbReference type="EMBL" id="MDH5830667.1"/>
    </source>
</evidence>
<feature type="signal peptide" evidence="2">
    <location>
        <begin position="1"/>
        <end position="22"/>
    </location>
</feature>
<dbReference type="PROSITE" id="PS51257">
    <property type="entry name" value="PROKAR_LIPOPROTEIN"/>
    <property type="match status" value="1"/>
</dbReference>
<dbReference type="EMBL" id="JARXRN010000024">
    <property type="protein sequence ID" value="MDH5830667.1"/>
    <property type="molecule type" value="Genomic_DNA"/>
</dbReference>
<feature type="chain" id="PRO_5045958369" description="Lipoprotein with Yx(FWY)xxD motif" evidence="2">
    <location>
        <begin position="23"/>
        <end position="168"/>
    </location>
</feature>
<dbReference type="PANTHER" id="PTHR39335">
    <property type="entry name" value="BLL4220 PROTEIN"/>
    <property type="match status" value="1"/>
</dbReference>
<organism evidence="3 4">
    <name type="scientific">Luteimonas rhizosphaericola</name>
    <dbReference type="NCBI Taxonomy" id="3042024"/>
    <lineage>
        <taxon>Bacteria</taxon>
        <taxon>Pseudomonadati</taxon>
        <taxon>Pseudomonadota</taxon>
        <taxon>Gammaproteobacteria</taxon>
        <taxon>Lysobacterales</taxon>
        <taxon>Lysobacteraceae</taxon>
        <taxon>Luteimonas</taxon>
    </lineage>
</organism>
<dbReference type="Pfam" id="PF03640">
    <property type="entry name" value="Lipoprotein_15"/>
    <property type="match status" value="1"/>
</dbReference>
<evidence type="ECO:0000313" key="4">
    <source>
        <dbReference type="Proteomes" id="UP001156831"/>
    </source>
</evidence>
<reference evidence="3 4" key="1">
    <citation type="submission" date="2023-04" db="EMBL/GenBank/DDBJ databases">
        <title>Luteimonas sp. M1R5S18.</title>
        <authorList>
            <person name="Sun J.-Q."/>
        </authorList>
    </citation>
    <scope>NUCLEOTIDE SEQUENCE [LARGE SCALE GENOMIC DNA]</scope>
    <source>
        <strain evidence="3 4">M1R5S18</strain>
    </source>
</reference>
<evidence type="ECO:0000256" key="2">
    <source>
        <dbReference type="SAM" id="SignalP"/>
    </source>
</evidence>
<sequence length="168" mass="17154">MTARLALSTLALALLGACGYDATPPDAPAERDAPAATAPVPADAYAGPAQPMLVREGDPPHLADASGAALYALEGNTDGSACDAACEQVWPPVISDAAQPVGADGVDQSAVATLQGRDGRNHVTYDGQPLYRYAGDRGANTTTGEDVEDQWGRWRLVRLDASAPAPGG</sequence>
<dbReference type="InterPro" id="IPR005297">
    <property type="entry name" value="Lipoprotein_repeat"/>
</dbReference>
<accession>A0ABT6JJG6</accession>
<dbReference type="Proteomes" id="UP001156831">
    <property type="component" value="Unassembled WGS sequence"/>
</dbReference>
<name>A0ABT6JJG6_9GAMM</name>
<keyword evidence="2" id="KW-0732">Signal</keyword>
<feature type="region of interest" description="Disordered" evidence="1">
    <location>
        <begin position="23"/>
        <end position="44"/>
    </location>
</feature>
<protein>
    <recommendedName>
        <fullName evidence="5">Lipoprotein with Yx(FWY)xxD motif</fullName>
    </recommendedName>
</protein>